<feature type="signal peptide" evidence="5">
    <location>
        <begin position="1"/>
        <end position="21"/>
    </location>
</feature>
<dbReference type="EC" id="3.6.1.45" evidence="8"/>
<keyword evidence="5 8" id="KW-0378">Hydrolase</keyword>
<dbReference type="PRINTS" id="PR01607">
    <property type="entry name" value="APYRASEFAMLY"/>
</dbReference>
<evidence type="ECO:0000259" key="7">
    <source>
        <dbReference type="Pfam" id="PF02872"/>
    </source>
</evidence>
<dbReference type="PANTHER" id="PTHR11575">
    <property type="entry name" value="5'-NUCLEOTIDASE-RELATED"/>
    <property type="match status" value="1"/>
</dbReference>
<dbReference type="SUPFAM" id="SSF55816">
    <property type="entry name" value="5'-nucleotidase (syn. UDP-sugar hydrolase), C-terminal domain"/>
    <property type="match status" value="1"/>
</dbReference>
<comment type="caution">
    <text evidence="8">The sequence shown here is derived from an EMBL/GenBank/DDBJ whole genome shotgun (WGS) entry which is preliminary data.</text>
</comment>
<dbReference type="PANTHER" id="PTHR11575:SF46">
    <property type="entry name" value="PROTEIN USHA"/>
    <property type="match status" value="1"/>
</dbReference>
<organism evidence="8 9">
    <name type="scientific">Pseudoalteromonas qingdaonensis</name>
    <dbReference type="NCBI Taxonomy" id="3131913"/>
    <lineage>
        <taxon>Bacteria</taxon>
        <taxon>Pseudomonadati</taxon>
        <taxon>Pseudomonadota</taxon>
        <taxon>Gammaproteobacteria</taxon>
        <taxon>Alteromonadales</taxon>
        <taxon>Pseudoalteromonadaceae</taxon>
        <taxon>Pseudoalteromonas</taxon>
    </lineage>
</organism>
<dbReference type="InterPro" id="IPR008334">
    <property type="entry name" value="5'-Nucleotdase_C"/>
</dbReference>
<reference evidence="8 9" key="1">
    <citation type="submission" date="2024-03" db="EMBL/GenBank/DDBJ databases">
        <title>Pseudoalteromonas qingdaonensis sp. nov., isolated from the intestines of marine benthic organisms.</title>
        <authorList>
            <person name="Lin X."/>
            <person name="Fang S."/>
            <person name="Hu X."/>
        </authorList>
    </citation>
    <scope>NUCLEOTIDE SEQUENCE [LARGE SCALE GENOMIC DNA]</scope>
    <source>
        <strain evidence="8 9">YIC-827</strain>
    </source>
</reference>
<gene>
    <name evidence="8" type="primary">ushA</name>
    <name evidence="8" type="ORF">WCN91_10865</name>
</gene>
<proteinExistence type="inferred from homology"/>
<evidence type="ECO:0000256" key="3">
    <source>
        <dbReference type="ARBA" id="ARBA00022729"/>
    </source>
</evidence>
<accession>A0ABU9MXC6</accession>
<evidence type="ECO:0000256" key="2">
    <source>
        <dbReference type="ARBA" id="ARBA00022723"/>
    </source>
</evidence>
<evidence type="ECO:0000256" key="4">
    <source>
        <dbReference type="ARBA" id="ARBA00022741"/>
    </source>
</evidence>
<dbReference type="Gene3D" id="3.60.21.10">
    <property type="match status" value="1"/>
</dbReference>
<keyword evidence="2" id="KW-0479">Metal-binding</keyword>
<dbReference type="RefSeq" id="WP_342678964.1">
    <property type="nucleotide sequence ID" value="NZ_JBCGCU010000011.1"/>
</dbReference>
<comment type="similarity">
    <text evidence="1 5">Belongs to the 5'-nucleotidase family.</text>
</comment>
<name>A0ABU9MXC6_9GAMM</name>
<evidence type="ECO:0000259" key="6">
    <source>
        <dbReference type="Pfam" id="PF00149"/>
    </source>
</evidence>
<dbReference type="InterPro" id="IPR004843">
    <property type="entry name" value="Calcineurin-like_PHP"/>
</dbReference>
<dbReference type="InterPro" id="IPR036907">
    <property type="entry name" value="5'-Nucleotdase_C_sf"/>
</dbReference>
<dbReference type="EC" id="3.1.3.5" evidence="8"/>
<dbReference type="GO" id="GO:0008768">
    <property type="term" value="F:UDP-sugar diphosphatase activity"/>
    <property type="evidence" value="ECO:0007669"/>
    <property type="project" value="UniProtKB-EC"/>
</dbReference>
<dbReference type="SUPFAM" id="SSF56300">
    <property type="entry name" value="Metallo-dependent phosphatases"/>
    <property type="match status" value="1"/>
</dbReference>
<keyword evidence="4 5" id="KW-0547">Nucleotide-binding</keyword>
<dbReference type="NCBIfam" id="NF007109">
    <property type="entry name" value="PRK09558.1"/>
    <property type="match status" value="1"/>
</dbReference>
<dbReference type="EMBL" id="JBCGCU010000011">
    <property type="protein sequence ID" value="MEM0515907.1"/>
    <property type="molecule type" value="Genomic_DNA"/>
</dbReference>
<evidence type="ECO:0000313" key="8">
    <source>
        <dbReference type="EMBL" id="MEM0515907.1"/>
    </source>
</evidence>
<dbReference type="Pfam" id="PF02872">
    <property type="entry name" value="5_nucleotid_C"/>
    <property type="match status" value="1"/>
</dbReference>
<dbReference type="GO" id="GO:0008253">
    <property type="term" value="F:5'-nucleotidase activity"/>
    <property type="evidence" value="ECO:0007669"/>
    <property type="project" value="UniProtKB-EC"/>
</dbReference>
<dbReference type="InterPro" id="IPR006146">
    <property type="entry name" value="5'-Nucleotdase_CS"/>
</dbReference>
<dbReference type="Gene3D" id="3.90.780.10">
    <property type="entry name" value="5'-Nucleotidase, C-terminal domain"/>
    <property type="match status" value="1"/>
</dbReference>
<dbReference type="Proteomes" id="UP001447008">
    <property type="component" value="Unassembled WGS sequence"/>
</dbReference>
<evidence type="ECO:0000256" key="5">
    <source>
        <dbReference type="RuleBase" id="RU362119"/>
    </source>
</evidence>
<dbReference type="InterPro" id="IPR029052">
    <property type="entry name" value="Metallo-depent_PP-like"/>
</dbReference>
<feature type="chain" id="PRO_5044983553" evidence="5">
    <location>
        <begin position="22"/>
        <end position="539"/>
    </location>
</feature>
<evidence type="ECO:0000313" key="9">
    <source>
        <dbReference type="Proteomes" id="UP001447008"/>
    </source>
</evidence>
<protein>
    <submittedName>
        <fullName evidence="8">Bifunctional UDP-sugar hydrolase/5'-nucleotidase UshA</fullName>
        <ecNumber evidence="8">3.1.3.5</ecNumber>
        <ecNumber evidence="8">3.6.1.45</ecNumber>
    </submittedName>
</protein>
<evidence type="ECO:0000256" key="1">
    <source>
        <dbReference type="ARBA" id="ARBA00006654"/>
    </source>
</evidence>
<keyword evidence="9" id="KW-1185">Reference proteome</keyword>
<dbReference type="PROSITE" id="PS51257">
    <property type="entry name" value="PROKAR_LIPOPROTEIN"/>
    <property type="match status" value="1"/>
</dbReference>
<dbReference type="Pfam" id="PF00149">
    <property type="entry name" value="Metallophos"/>
    <property type="match status" value="1"/>
</dbReference>
<feature type="domain" description="5'-Nucleotidase C-terminal" evidence="7">
    <location>
        <begin position="357"/>
        <end position="500"/>
    </location>
</feature>
<dbReference type="InterPro" id="IPR006179">
    <property type="entry name" value="5_nucleotidase/apyrase"/>
</dbReference>
<feature type="domain" description="Calcineurin-like phosphoesterase" evidence="6">
    <location>
        <begin position="35"/>
        <end position="253"/>
    </location>
</feature>
<dbReference type="PROSITE" id="PS00786">
    <property type="entry name" value="5_NUCLEOTIDASE_2"/>
    <property type="match status" value="1"/>
</dbReference>
<keyword evidence="3 5" id="KW-0732">Signal</keyword>
<dbReference type="PROSITE" id="PS00785">
    <property type="entry name" value="5_NUCLEOTIDASE_1"/>
    <property type="match status" value="1"/>
</dbReference>
<sequence length="539" mass="58977">MRLLFLVSAVFLGACTQSSNMDVAPDAPATTQYLTVLHTNDHHGRFWPNAQGEYGMAARATLLTQLRAQATERNDAVILLSGGDINTGIPESDLQQAEPDFKAMSMLGYDAMAIGNHEFDNPLSVLAKQQKWANFPLLSANILNKDNGKHAYQPYVMLNKQGLKIAVFGLTTTDTAKIANPDFIGAFDFIDPTKATNAILADMQRQQADVIIAVTHMGHYANADHGINAPGDVTLARQLAPGAIDMIVGGHSQEPVCMQDTHVTVADYRPGMACQPDKQNGIWIMQAHEWGKYVGEARFAIEGEQVTLLSYQLHPVNLKDKQDQWVGKYIEPDQNMVNFLTPYQTKGQDKLSVTLGSTQVRLEGDRNKVRFMPTNLAQVITEAQKQHVKADFAVISGGGIRDSIVAGEINYKDILRVHPFKNRIGYIDFSGQDALAYIRKIAAYPADSGAYAHFNNVTAICDGGTLRSVRINGEPIKADKTYRMSINSYNAAGGDGYPRLNSDPRFVDSGDADASVLSAYVQQHSPLDAIEVPAAFTCR</sequence>